<dbReference type="SUPFAM" id="SSF53098">
    <property type="entry name" value="Ribonuclease H-like"/>
    <property type="match status" value="1"/>
</dbReference>
<evidence type="ECO:0000256" key="11">
    <source>
        <dbReference type="RuleBase" id="RU003515"/>
    </source>
</evidence>
<comment type="similarity">
    <text evidence="4">Belongs to the RNase HII family. RnhC subfamily.</text>
</comment>
<keyword evidence="9 10" id="KW-0378">Hydrolase</keyword>
<keyword evidence="8 10" id="KW-0255">Endonuclease</keyword>
<dbReference type="PANTHER" id="PTHR10954:SF23">
    <property type="entry name" value="RIBONUCLEASE"/>
    <property type="match status" value="1"/>
</dbReference>
<dbReference type="GO" id="GO:0043137">
    <property type="term" value="P:DNA replication, removal of RNA primer"/>
    <property type="evidence" value="ECO:0007669"/>
    <property type="project" value="TreeGrafter"/>
</dbReference>
<name>A0A4R6IFQ1_9MOLU</name>
<dbReference type="EMBL" id="SNWN01000009">
    <property type="protein sequence ID" value="TDO21180.1"/>
    <property type="molecule type" value="Genomic_DNA"/>
</dbReference>
<dbReference type="OrthoDB" id="9777935at2"/>
<evidence type="ECO:0000313" key="14">
    <source>
        <dbReference type="Proteomes" id="UP000295518"/>
    </source>
</evidence>
<dbReference type="Proteomes" id="UP000295518">
    <property type="component" value="Unassembled WGS sequence"/>
</dbReference>
<dbReference type="GO" id="GO:0006298">
    <property type="term" value="P:mismatch repair"/>
    <property type="evidence" value="ECO:0007669"/>
    <property type="project" value="TreeGrafter"/>
</dbReference>
<evidence type="ECO:0000256" key="2">
    <source>
        <dbReference type="ARBA" id="ARBA00004065"/>
    </source>
</evidence>
<feature type="domain" description="RNase H type-2" evidence="12">
    <location>
        <begin position="19"/>
        <end position="252"/>
    </location>
</feature>
<comment type="caution">
    <text evidence="13">The sequence shown here is derived from an EMBL/GenBank/DDBJ whole genome shotgun (WGS) entry which is preliminary data.</text>
</comment>
<evidence type="ECO:0000256" key="10">
    <source>
        <dbReference type="PROSITE-ProRule" id="PRU01319"/>
    </source>
</evidence>
<dbReference type="EC" id="3.1.26.4" evidence="11"/>
<dbReference type="GO" id="GO:0003723">
    <property type="term" value="F:RNA binding"/>
    <property type="evidence" value="ECO:0007669"/>
    <property type="project" value="UniProtKB-UniRule"/>
</dbReference>
<evidence type="ECO:0000256" key="7">
    <source>
        <dbReference type="ARBA" id="ARBA00022723"/>
    </source>
</evidence>
<keyword evidence="6 10" id="KW-0540">Nuclease</keyword>
<evidence type="ECO:0000313" key="13">
    <source>
        <dbReference type="EMBL" id="TDO21180.1"/>
    </source>
</evidence>
<gene>
    <name evidence="13" type="ORF">EI74_0211</name>
</gene>
<dbReference type="CDD" id="cd06590">
    <property type="entry name" value="RNase_HII_bacteria_HIII_like"/>
    <property type="match status" value="1"/>
</dbReference>
<protein>
    <recommendedName>
        <fullName evidence="11">Ribonuclease</fullName>
        <ecNumber evidence="11">3.1.26.4</ecNumber>
    </recommendedName>
</protein>
<dbReference type="Pfam" id="PF01351">
    <property type="entry name" value="RNase_HII"/>
    <property type="match status" value="1"/>
</dbReference>
<keyword evidence="14" id="KW-1185">Reference proteome</keyword>
<dbReference type="GO" id="GO:0046872">
    <property type="term" value="F:metal ion binding"/>
    <property type="evidence" value="ECO:0007669"/>
    <property type="project" value="UniProtKB-KW"/>
</dbReference>
<sequence>MKISEVKNQETLDLLFKDKNVLGIDETGVGDYLTPLVAAVAIADNKKMDRINELGITDSKKLSDSRIKELAKIIQDEKLAKYKTAFISVKGYNNLAKRSNANLIKMFVHMKAYTDSQKGKGSTIKISDFDYVFIDQYSTLKAITGYFDHYFDEKTNPKANWPRFRKIGADIILSEKAESKHPSVAIASIMARNELLFRMEELNREWETTFPLGASTKTQDWINDFVKSRSEGDETAEKILRYNIVKNFNIKE</sequence>
<dbReference type="RefSeq" id="WP_094254307.1">
    <property type="nucleotide sequence ID" value="NZ_NNCE01000001.1"/>
</dbReference>
<organism evidence="13 14">
    <name type="scientific">Mycoplasma testudineum</name>
    <dbReference type="NCBI Taxonomy" id="244584"/>
    <lineage>
        <taxon>Bacteria</taxon>
        <taxon>Bacillati</taxon>
        <taxon>Mycoplasmatota</taxon>
        <taxon>Mollicutes</taxon>
        <taxon>Mycoplasmataceae</taxon>
        <taxon>Mycoplasma</taxon>
    </lineage>
</organism>
<dbReference type="GO" id="GO:0005737">
    <property type="term" value="C:cytoplasm"/>
    <property type="evidence" value="ECO:0007669"/>
    <property type="project" value="UniProtKB-SubCell"/>
</dbReference>
<evidence type="ECO:0000256" key="4">
    <source>
        <dbReference type="ARBA" id="ARBA00008378"/>
    </source>
</evidence>
<accession>A0A4R6IFQ1</accession>
<keyword evidence="5" id="KW-0963">Cytoplasm</keyword>
<dbReference type="InterPro" id="IPR024567">
    <property type="entry name" value="RNase_HII/HIII_dom"/>
</dbReference>
<evidence type="ECO:0000256" key="8">
    <source>
        <dbReference type="ARBA" id="ARBA00022759"/>
    </source>
</evidence>
<dbReference type="PROSITE" id="PS51975">
    <property type="entry name" value="RNASE_H_2"/>
    <property type="match status" value="1"/>
</dbReference>
<comment type="cofactor">
    <cofactor evidence="10">
        <name>Mn(2+)</name>
        <dbReference type="ChEBI" id="CHEBI:29035"/>
    </cofactor>
    <cofactor evidence="10">
        <name>Mg(2+)</name>
        <dbReference type="ChEBI" id="CHEBI:18420"/>
    </cofactor>
    <text evidence="10">Manganese or magnesium. Binds 1 divalent metal ion per monomer in the absence of substrate. May bind a second metal ion after substrate binding.</text>
</comment>
<evidence type="ECO:0000256" key="5">
    <source>
        <dbReference type="ARBA" id="ARBA00022490"/>
    </source>
</evidence>
<proteinExistence type="inferred from homology"/>
<dbReference type="InterPro" id="IPR001352">
    <property type="entry name" value="RNase_HII/HIII"/>
</dbReference>
<comment type="catalytic activity">
    <reaction evidence="1 10 11">
        <text>Endonucleolytic cleavage to 5'-phosphomonoester.</text>
        <dbReference type="EC" id="3.1.26.4"/>
    </reaction>
</comment>
<evidence type="ECO:0000256" key="9">
    <source>
        <dbReference type="ARBA" id="ARBA00022801"/>
    </source>
</evidence>
<evidence type="ECO:0000256" key="3">
    <source>
        <dbReference type="ARBA" id="ARBA00004496"/>
    </source>
</evidence>
<comment type="subcellular location">
    <subcellularLocation>
        <location evidence="3">Cytoplasm</location>
    </subcellularLocation>
</comment>
<dbReference type="GO" id="GO:0004523">
    <property type="term" value="F:RNA-DNA hybrid ribonuclease activity"/>
    <property type="evidence" value="ECO:0007669"/>
    <property type="project" value="UniProtKB-UniRule"/>
</dbReference>
<dbReference type="Gene3D" id="3.30.420.10">
    <property type="entry name" value="Ribonuclease H-like superfamily/Ribonuclease H"/>
    <property type="match status" value="1"/>
</dbReference>
<evidence type="ECO:0000256" key="6">
    <source>
        <dbReference type="ARBA" id="ARBA00022722"/>
    </source>
</evidence>
<feature type="binding site" evidence="10">
    <location>
        <position position="26"/>
    </location>
    <ligand>
        <name>a divalent metal cation</name>
        <dbReference type="ChEBI" id="CHEBI:60240"/>
    </ligand>
</feature>
<comment type="function">
    <text evidence="2 11">Endonuclease that specifically degrades the RNA of RNA-DNA hybrids.</text>
</comment>
<reference evidence="13 14" key="1">
    <citation type="submission" date="2019-03" db="EMBL/GenBank/DDBJ databases">
        <title>Genomic Encyclopedia of Archaeal and Bacterial Type Strains, Phase II (KMG-II): from individual species to whole genera.</title>
        <authorList>
            <person name="Goeker M."/>
        </authorList>
    </citation>
    <scope>NUCLEOTIDE SEQUENCE [LARGE SCALE GENOMIC DNA]</scope>
    <source>
        <strain evidence="13 14">ATCC 700618</strain>
    </source>
</reference>
<evidence type="ECO:0000259" key="12">
    <source>
        <dbReference type="PROSITE" id="PS51975"/>
    </source>
</evidence>
<dbReference type="AlphaFoldDB" id="A0A4R6IFQ1"/>
<evidence type="ECO:0000256" key="1">
    <source>
        <dbReference type="ARBA" id="ARBA00000077"/>
    </source>
</evidence>
<feature type="binding site" evidence="10">
    <location>
        <position position="135"/>
    </location>
    <ligand>
        <name>a divalent metal cation</name>
        <dbReference type="ChEBI" id="CHEBI:60240"/>
    </ligand>
</feature>
<dbReference type="InterPro" id="IPR036397">
    <property type="entry name" value="RNaseH_sf"/>
</dbReference>
<feature type="binding site" evidence="10">
    <location>
        <position position="25"/>
    </location>
    <ligand>
        <name>a divalent metal cation</name>
        <dbReference type="ChEBI" id="CHEBI:60240"/>
    </ligand>
</feature>
<dbReference type="PANTHER" id="PTHR10954">
    <property type="entry name" value="RIBONUCLEASE H2 SUBUNIT A"/>
    <property type="match status" value="1"/>
</dbReference>
<keyword evidence="7 10" id="KW-0479">Metal-binding</keyword>
<dbReference type="InterPro" id="IPR012337">
    <property type="entry name" value="RNaseH-like_sf"/>
</dbReference>
<dbReference type="GO" id="GO:0032299">
    <property type="term" value="C:ribonuclease H2 complex"/>
    <property type="evidence" value="ECO:0007669"/>
    <property type="project" value="TreeGrafter"/>
</dbReference>